<dbReference type="NCBIfam" id="TIGR01683">
    <property type="entry name" value="thiS"/>
    <property type="match status" value="1"/>
</dbReference>
<keyword evidence="2" id="KW-1185">Reference proteome</keyword>
<dbReference type="CDD" id="cd00565">
    <property type="entry name" value="Ubl_ThiS"/>
    <property type="match status" value="1"/>
</dbReference>
<dbReference type="PANTHER" id="PTHR34472">
    <property type="entry name" value="SULFUR CARRIER PROTEIN THIS"/>
    <property type="match status" value="1"/>
</dbReference>
<dbReference type="InterPro" id="IPR012675">
    <property type="entry name" value="Beta-grasp_dom_sf"/>
</dbReference>
<sequence>MINLMVNGKPRPIDATQDLESYLTSFGLDLKHVAVGYNGEVLKREQYPEVTLQDGDILEIVRPVGGG</sequence>
<organism evidence="1 2">
    <name type="scientific">Geodia barretti</name>
    <name type="common">Barrett's horny sponge</name>
    <dbReference type="NCBI Taxonomy" id="519541"/>
    <lineage>
        <taxon>Eukaryota</taxon>
        <taxon>Metazoa</taxon>
        <taxon>Porifera</taxon>
        <taxon>Demospongiae</taxon>
        <taxon>Heteroscleromorpha</taxon>
        <taxon>Tetractinellida</taxon>
        <taxon>Astrophorina</taxon>
        <taxon>Geodiidae</taxon>
        <taxon>Geodia</taxon>
    </lineage>
</organism>
<dbReference type="EMBL" id="CASHTH010003471">
    <property type="protein sequence ID" value="CAI8045432.1"/>
    <property type="molecule type" value="Genomic_DNA"/>
</dbReference>
<name>A0AA35XC40_GEOBA</name>
<dbReference type="SUPFAM" id="SSF54285">
    <property type="entry name" value="MoaD/ThiS"/>
    <property type="match status" value="1"/>
</dbReference>
<reference evidence="1" key="1">
    <citation type="submission" date="2023-03" db="EMBL/GenBank/DDBJ databases">
        <authorList>
            <person name="Steffen K."/>
            <person name="Cardenas P."/>
        </authorList>
    </citation>
    <scope>NUCLEOTIDE SEQUENCE</scope>
</reference>
<dbReference type="PANTHER" id="PTHR34472:SF1">
    <property type="entry name" value="SULFUR CARRIER PROTEIN THIS"/>
    <property type="match status" value="1"/>
</dbReference>
<dbReference type="Pfam" id="PF02597">
    <property type="entry name" value="ThiS"/>
    <property type="match status" value="1"/>
</dbReference>
<protein>
    <submittedName>
        <fullName evidence="1">Thiazole synthase</fullName>
    </submittedName>
</protein>
<proteinExistence type="predicted"/>
<dbReference type="Proteomes" id="UP001174909">
    <property type="component" value="Unassembled WGS sequence"/>
</dbReference>
<gene>
    <name evidence="1" type="ORF">GBAR_LOCUS25130</name>
</gene>
<dbReference type="InterPro" id="IPR003749">
    <property type="entry name" value="ThiS/MoaD-like"/>
</dbReference>
<dbReference type="AlphaFoldDB" id="A0AA35XC40"/>
<dbReference type="InterPro" id="IPR016155">
    <property type="entry name" value="Mopterin_synth/thiamin_S_b"/>
</dbReference>
<accession>A0AA35XC40</accession>
<evidence type="ECO:0000313" key="2">
    <source>
        <dbReference type="Proteomes" id="UP001174909"/>
    </source>
</evidence>
<dbReference type="InterPro" id="IPR010035">
    <property type="entry name" value="Thi_S"/>
</dbReference>
<dbReference type="Gene3D" id="3.10.20.30">
    <property type="match status" value="1"/>
</dbReference>
<comment type="caution">
    <text evidence="1">The sequence shown here is derived from an EMBL/GenBank/DDBJ whole genome shotgun (WGS) entry which is preliminary data.</text>
</comment>
<evidence type="ECO:0000313" key="1">
    <source>
        <dbReference type="EMBL" id="CAI8045432.1"/>
    </source>
</evidence>